<proteinExistence type="predicted"/>
<dbReference type="OrthoDB" id="785401at2"/>
<sequence length="141" mass="16563">MNSSAPDSLILSKSNIASNCFFEIGRFCKISSLQGSGILQLQAYSKEAVIILNNIDLDQLKFPLYGLNLIVDKNQPYALKMKLYDQIIKRYSNVPETRRKYDVQRIQLMNNEGRHWFINFIQKNWDYYGYDKTLIFINAFF</sequence>
<dbReference type="Proteomes" id="UP000240971">
    <property type="component" value="Unassembled WGS sequence"/>
</dbReference>
<evidence type="ECO:0000313" key="1">
    <source>
        <dbReference type="EMBL" id="PSL48281.1"/>
    </source>
</evidence>
<gene>
    <name evidence="1" type="ORF">CLV51_1021148</name>
</gene>
<name>A0A2P8HPY9_CHINA</name>
<evidence type="ECO:0000313" key="2">
    <source>
        <dbReference type="Proteomes" id="UP000240971"/>
    </source>
</evidence>
<reference evidence="1 2" key="1">
    <citation type="submission" date="2018-03" db="EMBL/GenBank/DDBJ databases">
        <title>Genomic Encyclopedia of Archaeal and Bacterial Type Strains, Phase II (KMG-II): from individual species to whole genera.</title>
        <authorList>
            <person name="Goeker M."/>
        </authorList>
    </citation>
    <scope>NUCLEOTIDE SEQUENCE [LARGE SCALE GENOMIC DNA]</scope>
    <source>
        <strain evidence="1 2">DSM 24859</strain>
    </source>
</reference>
<dbReference type="RefSeq" id="WP_106528672.1">
    <property type="nucleotide sequence ID" value="NZ_PYAW01000002.1"/>
</dbReference>
<accession>A0A2P8HPY9</accession>
<dbReference type="AlphaFoldDB" id="A0A2P8HPY9"/>
<comment type="caution">
    <text evidence="1">The sequence shown here is derived from an EMBL/GenBank/DDBJ whole genome shotgun (WGS) entry which is preliminary data.</text>
</comment>
<keyword evidence="2" id="KW-1185">Reference proteome</keyword>
<dbReference type="EMBL" id="PYAW01000002">
    <property type="protein sequence ID" value="PSL48281.1"/>
    <property type="molecule type" value="Genomic_DNA"/>
</dbReference>
<protein>
    <submittedName>
        <fullName evidence="1">Uncharacterized protein</fullName>
    </submittedName>
</protein>
<organism evidence="1 2">
    <name type="scientific">Chitinophaga niastensis</name>
    <dbReference type="NCBI Taxonomy" id="536980"/>
    <lineage>
        <taxon>Bacteria</taxon>
        <taxon>Pseudomonadati</taxon>
        <taxon>Bacteroidota</taxon>
        <taxon>Chitinophagia</taxon>
        <taxon>Chitinophagales</taxon>
        <taxon>Chitinophagaceae</taxon>
        <taxon>Chitinophaga</taxon>
    </lineage>
</organism>